<comment type="similarity">
    <text evidence="9">Belongs to the GSP H family.</text>
</comment>
<protein>
    <recommendedName>
        <fullName evidence="2">Type II secretion system protein H</fullName>
    </recommendedName>
    <alternativeName>
        <fullName evidence="10">General secretion pathway protein H</fullName>
    </alternativeName>
</protein>
<dbReference type="Pfam" id="PF12019">
    <property type="entry name" value="GspH"/>
    <property type="match status" value="1"/>
</dbReference>
<evidence type="ECO:0000256" key="11">
    <source>
        <dbReference type="SAM" id="Phobius"/>
    </source>
</evidence>
<evidence type="ECO:0000256" key="2">
    <source>
        <dbReference type="ARBA" id="ARBA00021549"/>
    </source>
</evidence>
<proteinExistence type="inferred from homology"/>
<dbReference type="InterPro" id="IPR045584">
    <property type="entry name" value="Pilin-like"/>
</dbReference>
<keyword evidence="3" id="KW-1003">Cell membrane</keyword>
<evidence type="ECO:0000313" key="14">
    <source>
        <dbReference type="Proteomes" id="UP000705867"/>
    </source>
</evidence>
<keyword evidence="5" id="KW-0997">Cell inner membrane</keyword>
<evidence type="ECO:0000313" key="13">
    <source>
        <dbReference type="EMBL" id="MBZ0155402.1"/>
    </source>
</evidence>
<dbReference type="AlphaFoldDB" id="A0A953M169"/>
<dbReference type="EMBL" id="JAIOIV010000032">
    <property type="protein sequence ID" value="MBZ0155402.1"/>
    <property type="molecule type" value="Genomic_DNA"/>
</dbReference>
<name>A0A953M169_9BACT</name>
<keyword evidence="6 11" id="KW-0812">Transmembrane</keyword>
<evidence type="ECO:0000256" key="6">
    <source>
        <dbReference type="ARBA" id="ARBA00022692"/>
    </source>
</evidence>
<evidence type="ECO:0000256" key="3">
    <source>
        <dbReference type="ARBA" id="ARBA00022475"/>
    </source>
</evidence>
<sequence length="144" mass="15562">MRTENGFTLLELLVVLFLIMLLLGIAAVSLTNSLPSSKVNATARDIASTLKHARSLALIQGEEQVLSLDMDAKRYGIEGKAFRAIPEDIAVRIVDPLSGEIQSGTYRIVFRPMGGAEAGVIVVSNSKRTVRIEMDPVVGAVRLK</sequence>
<keyword evidence="8 11" id="KW-0472">Membrane</keyword>
<dbReference type="Pfam" id="PF07963">
    <property type="entry name" value="N_methyl"/>
    <property type="match status" value="1"/>
</dbReference>
<dbReference type="SUPFAM" id="SSF54523">
    <property type="entry name" value="Pili subunits"/>
    <property type="match status" value="1"/>
</dbReference>
<evidence type="ECO:0000256" key="8">
    <source>
        <dbReference type="ARBA" id="ARBA00023136"/>
    </source>
</evidence>
<dbReference type="GO" id="GO:0015628">
    <property type="term" value="P:protein secretion by the type II secretion system"/>
    <property type="evidence" value="ECO:0007669"/>
    <property type="project" value="InterPro"/>
</dbReference>
<feature type="domain" description="General secretion pathway GspH" evidence="12">
    <location>
        <begin position="42"/>
        <end position="132"/>
    </location>
</feature>
<dbReference type="InterPro" id="IPR022346">
    <property type="entry name" value="T2SS_GspH"/>
</dbReference>
<evidence type="ECO:0000259" key="12">
    <source>
        <dbReference type="Pfam" id="PF12019"/>
    </source>
</evidence>
<dbReference type="GO" id="GO:0005886">
    <property type="term" value="C:plasma membrane"/>
    <property type="evidence" value="ECO:0007669"/>
    <property type="project" value="UniProtKB-SubCell"/>
</dbReference>
<comment type="caution">
    <text evidence="13">The sequence shown here is derived from an EMBL/GenBank/DDBJ whole genome shotgun (WGS) entry which is preliminary data.</text>
</comment>
<dbReference type="GO" id="GO:0015627">
    <property type="term" value="C:type II protein secretion system complex"/>
    <property type="evidence" value="ECO:0007669"/>
    <property type="project" value="InterPro"/>
</dbReference>
<comment type="subcellular location">
    <subcellularLocation>
        <location evidence="1">Cell inner membrane</location>
        <topology evidence="1">Single-pass membrane protein</topology>
    </subcellularLocation>
</comment>
<keyword evidence="7 11" id="KW-1133">Transmembrane helix</keyword>
<dbReference type="InterPro" id="IPR012902">
    <property type="entry name" value="N_methyl_site"/>
</dbReference>
<dbReference type="Gene3D" id="3.30.700.10">
    <property type="entry name" value="Glycoprotein, Type 4 Pilin"/>
    <property type="match status" value="1"/>
</dbReference>
<feature type="transmembrane region" description="Helical" evidence="11">
    <location>
        <begin position="12"/>
        <end position="30"/>
    </location>
</feature>
<evidence type="ECO:0000256" key="5">
    <source>
        <dbReference type="ARBA" id="ARBA00022519"/>
    </source>
</evidence>
<evidence type="ECO:0000256" key="7">
    <source>
        <dbReference type="ARBA" id="ARBA00022989"/>
    </source>
</evidence>
<organism evidence="13 14">
    <name type="scientific">Candidatus Nitrobium versatile</name>
    <dbReference type="NCBI Taxonomy" id="2884831"/>
    <lineage>
        <taxon>Bacteria</taxon>
        <taxon>Pseudomonadati</taxon>
        <taxon>Nitrospirota</taxon>
        <taxon>Nitrospiria</taxon>
        <taxon>Nitrospirales</taxon>
        <taxon>Nitrospiraceae</taxon>
        <taxon>Candidatus Nitrobium</taxon>
    </lineage>
</organism>
<accession>A0A953M169</accession>
<evidence type="ECO:0000256" key="10">
    <source>
        <dbReference type="ARBA" id="ARBA00030775"/>
    </source>
</evidence>
<gene>
    <name evidence="13" type="ORF">K8I29_04200</name>
</gene>
<reference evidence="13" key="2">
    <citation type="submission" date="2021-08" db="EMBL/GenBank/DDBJ databases">
        <authorList>
            <person name="Dalcin Martins P."/>
        </authorList>
    </citation>
    <scope>NUCLEOTIDE SEQUENCE</scope>
    <source>
        <strain evidence="13">MAG_39</strain>
    </source>
</reference>
<keyword evidence="4" id="KW-0488">Methylation</keyword>
<reference evidence="13" key="1">
    <citation type="journal article" date="2021" name="bioRxiv">
        <title>Unraveling nitrogen, sulfur and carbon metabolic pathways and microbial community transcriptional responses to substrate deprivation and toxicity stresses in a bioreactor mimicking anoxic brackish coastal sediment conditions.</title>
        <authorList>
            <person name="Martins P.D."/>
            <person name="Echeveste M.J."/>
            <person name="Arshad A."/>
            <person name="Kurth J."/>
            <person name="Ouboter H."/>
            <person name="Jetten M.S.M."/>
            <person name="Welte C.U."/>
        </authorList>
    </citation>
    <scope>NUCLEOTIDE SEQUENCE</scope>
    <source>
        <strain evidence="13">MAG_39</strain>
    </source>
</reference>
<dbReference type="Proteomes" id="UP000705867">
    <property type="component" value="Unassembled WGS sequence"/>
</dbReference>
<evidence type="ECO:0000256" key="1">
    <source>
        <dbReference type="ARBA" id="ARBA00004377"/>
    </source>
</evidence>
<evidence type="ECO:0000256" key="9">
    <source>
        <dbReference type="ARBA" id="ARBA00025772"/>
    </source>
</evidence>
<evidence type="ECO:0000256" key="4">
    <source>
        <dbReference type="ARBA" id="ARBA00022481"/>
    </source>
</evidence>